<dbReference type="EMBL" id="LXQA010369926">
    <property type="protein sequence ID" value="MCI47268.1"/>
    <property type="molecule type" value="Genomic_DNA"/>
</dbReference>
<reference evidence="2 3" key="1">
    <citation type="journal article" date="2018" name="Front. Plant Sci.">
        <title>Red Clover (Trifolium pratense) and Zigzag Clover (T. medium) - A Picture of Genomic Similarities and Differences.</title>
        <authorList>
            <person name="Dluhosova J."/>
            <person name="Istvanek J."/>
            <person name="Nedelnik J."/>
            <person name="Repkova J."/>
        </authorList>
    </citation>
    <scope>NUCLEOTIDE SEQUENCE [LARGE SCALE GENOMIC DNA]</scope>
    <source>
        <strain evidence="3">cv. 10/8</strain>
        <tissue evidence="2">Leaf</tissue>
    </source>
</reference>
<evidence type="ECO:0000313" key="3">
    <source>
        <dbReference type="Proteomes" id="UP000265520"/>
    </source>
</evidence>
<accession>A0A392SEF6</accession>
<keyword evidence="3" id="KW-1185">Reference proteome</keyword>
<feature type="non-terminal residue" evidence="2">
    <location>
        <position position="103"/>
    </location>
</feature>
<evidence type="ECO:0000313" key="2">
    <source>
        <dbReference type="EMBL" id="MCI47268.1"/>
    </source>
</evidence>
<dbReference type="AlphaFoldDB" id="A0A392SEF6"/>
<organism evidence="2 3">
    <name type="scientific">Trifolium medium</name>
    <dbReference type="NCBI Taxonomy" id="97028"/>
    <lineage>
        <taxon>Eukaryota</taxon>
        <taxon>Viridiplantae</taxon>
        <taxon>Streptophyta</taxon>
        <taxon>Embryophyta</taxon>
        <taxon>Tracheophyta</taxon>
        <taxon>Spermatophyta</taxon>
        <taxon>Magnoliopsida</taxon>
        <taxon>eudicotyledons</taxon>
        <taxon>Gunneridae</taxon>
        <taxon>Pentapetalae</taxon>
        <taxon>rosids</taxon>
        <taxon>fabids</taxon>
        <taxon>Fabales</taxon>
        <taxon>Fabaceae</taxon>
        <taxon>Papilionoideae</taxon>
        <taxon>50 kb inversion clade</taxon>
        <taxon>NPAAA clade</taxon>
        <taxon>Hologalegina</taxon>
        <taxon>IRL clade</taxon>
        <taxon>Trifolieae</taxon>
        <taxon>Trifolium</taxon>
    </lineage>
</organism>
<sequence length="103" mass="11525">MKFQGNLNGQTNILKRRKIIHKRRKTAQKTVEGESDSIEGSDEVSNEAIDSNQMMASNMCGIGLEVVLPCSNEEVEKVPGSSSFCTSGREFRQRQSGVRDMWD</sequence>
<name>A0A392SEF6_9FABA</name>
<protein>
    <submittedName>
        <fullName evidence="2">Uncharacterized protein</fullName>
    </submittedName>
</protein>
<feature type="region of interest" description="Disordered" evidence="1">
    <location>
        <begin position="24"/>
        <end position="43"/>
    </location>
</feature>
<evidence type="ECO:0000256" key="1">
    <source>
        <dbReference type="SAM" id="MobiDB-lite"/>
    </source>
</evidence>
<feature type="compositionally biased region" description="Acidic residues" evidence="1">
    <location>
        <begin position="33"/>
        <end position="43"/>
    </location>
</feature>
<comment type="caution">
    <text evidence="2">The sequence shown here is derived from an EMBL/GenBank/DDBJ whole genome shotgun (WGS) entry which is preliminary data.</text>
</comment>
<proteinExistence type="predicted"/>
<feature type="region of interest" description="Disordered" evidence="1">
    <location>
        <begin position="77"/>
        <end position="103"/>
    </location>
</feature>
<dbReference type="Proteomes" id="UP000265520">
    <property type="component" value="Unassembled WGS sequence"/>
</dbReference>